<dbReference type="OrthoDB" id="3913322at2759"/>
<feature type="chain" id="PRO_5040113379" evidence="1">
    <location>
        <begin position="19"/>
        <end position="141"/>
    </location>
</feature>
<evidence type="ECO:0000313" key="3">
    <source>
        <dbReference type="Proteomes" id="UP000722485"/>
    </source>
</evidence>
<gene>
    <name evidence="2" type="ORF">G7Z17_g6618</name>
</gene>
<dbReference type="EMBL" id="JAANBB010000130">
    <property type="protein sequence ID" value="KAF7549127.1"/>
    <property type="molecule type" value="Genomic_DNA"/>
</dbReference>
<sequence length="141" mass="14710">MRFSITAAAVALLSTAQAHINGISVPSTIKPGDTFDVIILSSNWIQSSYDVAIAIGYATGKGFPGSLGTVANSFYLGPKESNQLHNFNKTITIPKSTPKGKGVVSATLFTLIGAAESGILSDYNVTVTFGSKTSKTYKSSL</sequence>
<dbReference type="InterPro" id="IPR045469">
    <property type="entry name" value="Nis1"/>
</dbReference>
<accession>A0A9P5HCV9</accession>
<protein>
    <submittedName>
        <fullName evidence="2">Uncharacterized protein</fullName>
    </submittedName>
</protein>
<evidence type="ECO:0000256" key="1">
    <source>
        <dbReference type="SAM" id="SignalP"/>
    </source>
</evidence>
<dbReference type="AlphaFoldDB" id="A0A9P5HCV9"/>
<keyword evidence="1" id="KW-0732">Signal</keyword>
<organism evidence="2 3">
    <name type="scientific">Cylindrodendrum hubeiense</name>
    <dbReference type="NCBI Taxonomy" id="595255"/>
    <lineage>
        <taxon>Eukaryota</taxon>
        <taxon>Fungi</taxon>
        <taxon>Dikarya</taxon>
        <taxon>Ascomycota</taxon>
        <taxon>Pezizomycotina</taxon>
        <taxon>Sordariomycetes</taxon>
        <taxon>Hypocreomycetidae</taxon>
        <taxon>Hypocreales</taxon>
        <taxon>Nectriaceae</taxon>
        <taxon>Cylindrodendrum</taxon>
    </lineage>
</organism>
<dbReference type="Pfam" id="PF19271">
    <property type="entry name" value="Nis1"/>
    <property type="match status" value="1"/>
</dbReference>
<reference evidence="2" key="1">
    <citation type="submission" date="2020-03" db="EMBL/GenBank/DDBJ databases">
        <title>Draft Genome Sequence of Cylindrodendrum hubeiense.</title>
        <authorList>
            <person name="Buettner E."/>
            <person name="Kellner H."/>
        </authorList>
    </citation>
    <scope>NUCLEOTIDE SEQUENCE</scope>
    <source>
        <strain evidence="2">IHI 201604</strain>
    </source>
</reference>
<name>A0A9P5HCV9_9HYPO</name>
<keyword evidence="3" id="KW-1185">Reference proteome</keyword>
<comment type="caution">
    <text evidence="2">The sequence shown here is derived from an EMBL/GenBank/DDBJ whole genome shotgun (WGS) entry which is preliminary data.</text>
</comment>
<feature type="signal peptide" evidence="1">
    <location>
        <begin position="1"/>
        <end position="18"/>
    </location>
</feature>
<dbReference type="Proteomes" id="UP000722485">
    <property type="component" value="Unassembled WGS sequence"/>
</dbReference>
<evidence type="ECO:0000313" key="2">
    <source>
        <dbReference type="EMBL" id="KAF7549127.1"/>
    </source>
</evidence>
<proteinExistence type="predicted"/>